<dbReference type="EMBL" id="CP159253">
    <property type="protein sequence ID" value="XCG50130.1"/>
    <property type="molecule type" value="Genomic_DNA"/>
</dbReference>
<keyword evidence="1" id="KW-0378">Hydrolase</keyword>
<dbReference type="Pfam" id="PF00857">
    <property type="entry name" value="Isochorismatase"/>
    <property type="match status" value="1"/>
</dbReference>
<proteinExistence type="predicted"/>
<protein>
    <submittedName>
        <fullName evidence="3">Isochorismatase family protein</fullName>
    </submittedName>
</protein>
<dbReference type="AlphaFoldDB" id="A0AAU8CT24"/>
<dbReference type="PANTHER" id="PTHR43540">
    <property type="entry name" value="PEROXYUREIDOACRYLATE/UREIDOACRYLATE AMIDOHYDROLASE-RELATED"/>
    <property type="match status" value="1"/>
</dbReference>
<evidence type="ECO:0000259" key="2">
    <source>
        <dbReference type="Pfam" id="PF00857"/>
    </source>
</evidence>
<dbReference type="GO" id="GO:0016787">
    <property type="term" value="F:hydrolase activity"/>
    <property type="evidence" value="ECO:0007669"/>
    <property type="project" value="UniProtKB-KW"/>
</dbReference>
<dbReference type="SUPFAM" id="SSF52499">
    <property type="entry name" value="Isochorismatase-like hydrolases"/>
    <property type="match status" value="1"/>
</dbReference>
<name>A0AAU8CT24_9HYPH</name>
<dbReference type="InterPro" id="IPR050272">
    <property type="entry name" value="Isochorismatase-like_hydrls"/>
</dbReference>
<sequence length="227" mass="24201">MKRPLAIERGKTAALFIDLQEEHRKDRRYLVEGFDTILSNVGRLQQAARANGIPVLHSAYIVDLDSDTAPPLHPVTADGLSVFSDKSDPLTAVCLEVGPVNGEPLLIKAEASAFGAASPADDLKARGIEWLVVAGVWTEACIDATVRDAIALGFRVLLVKDACGSGTAAMHQTAILNLANRLYGGAVVDTDGACRLMAGETTDAWQVQGSVPLRFTFENAAELYRGL</sequence>
<gene>
    <name evidence="3" type="ORF">ABVK50_06450</name>
</gene>
<dbReference type="Gene3D" id="3.40.50.850">
    <property type="entry name" value="Isochorismatase-like"/>
    <property type="match status" value="1"/>
</dbReference>
<dbReference type="InterPro" id="IPR036380">
    <property type="entry name" value="Isochorismatase-like_sf"/>
</dbReference>
<evidence type="ECO:0000313" key="3">
    <source>
        <dbReference type="EMBL" id="XCG50130.1"/>
    </source>
</evidence>
<evidence type="ECO:0000256" key="1">
    <source>
        <dbReference type="ARBA" id="ARBA00022801"/>
    </source>
</evidence>
<reference evidence="3" key="1">
    <citation type="submission" date="2024-06" db="EMBL/GenBank/DDBJ databases">
        <title>Mesorhizobium karijinii sp. nov., a symbiont of the iconic Swainsona formosa from arid Australia.</title>
        <authorList>
            <person name="Hill Y.J."/>
            <person name="Watkin E.L.J."/>
            <person name="O'Hara G.W."/>
            <person name="Terpolilli J."/>
            <person name="Tye M.L."/>
            <person name="Kohlmeier M.G."/>
        </authorList>
    </citation>
    <scope>NUCLEOTIDE SEQUENCE</scope>
    <source>
        <strain evidence="3">WSM2240</strain>
    </source>
</reference>
<accession>A0AAU8CT24</accession>
<organism evidence="3">
    <name type="scientific">Mesorhizobium sp. WSM2240</name>
    <dbReference type="NCBI Taxonomy" id="3228851"/>
    <lineage>
        <taxon>Bacteria</taxon>
        <taxon>Pseudomonadati</taxon>
        <taxon>Pseudomonadota</taxon>
        <taxon>Alphaproteobacteria</taxon>
        <taxon>Hyphomicrobiales</taxon>
        <taxon>Phyllobacteriaceae</taxon>
        <taxon>Mesorhizobium</taxon>
    </lineage>
</organism>
<dbReference type="InterPro" id="IPR000868">
    <property type="entry name" value="Isochorismatase-like_dom"/>
</dbReference>
<feature type="domain" description="Isochorismatase-like" evidence="2">
    <location>
        <begin position="12"/>
        <end position="190"/>
    </location>
</feature>
<dbReference type="RefSeq" id="WP_353642341.1">
    <property type="nucleotide sequence ID" value="NZ_CP159253.1"/>
</dbReference>